<comment type="caution">
    <text evidence="2">The sequence shown here is derived from an EMBL/GenBank/DDBJ whole genome shotgun (WGS) entry which is preliminary data.</text>
</comment>
<keyword evidence="1" id="KW-0812">Transmembrane</keyword>
<name>A0A226EL23_FOLCA</name>
<dbReference type="OrthoDB" id="8300652at2759"/>
<accession>A0A226EL23</accession>
<evidence type="ECO:0000256" key="1">
    <source>
        <dbReference type="SAM" id="Phobius"/>
    </source>
</evidence>
<feature type="transmembrane region" description="Helical" evidence="1">
    <location>
        <begin position="112"/>
        <end position="135"/>
    </location>
</feature>
<reference evidence="2 3" key="1">
    <citation type="submission" date="2015-12" db="EMBL/GenBank/DDBJ databases">
        <title>The genome of Folsomia candida.</title>
        <authorList>
            <person name="Faddeeva A."/>
            <person name="Derks M.F."/>
            <person name="Anvar Y."/>
            <person name="Smit S."/>
            <person name="Van Straalen N."/>
            <person name="Roelofs D."/>
        </authorList>
    </citation>
    <scope>NUCLEOTIDE SEQUENCE [LARGE SCALE GENOMIC DNA]</scope>
    <source>
        <strain evidence="2 3">VU population</strain>
        <tissue evidence="2">Whole body</tissue>
    </source>
</reference>
<proteinExistence type="predicted"/>
<gene>
    <name evidence="2" type="ORF">Fcan01_07028</name>
</gene>
<evidence type="ECO:0000313" key="2">
    <source>
        <dbReference type="EMBL" id="OXA58159.1"/>
    </source>
</evidence>
<sequence>MSPITKALLDENCDQNVIDKLIKIVQVALQCSRGDEDTSSSSNQTLVLNSQDLKFAGKLFGQLVNANNSLLETEGDSFGPTQNATNIVTFKPRPSEPGRSPHRLQHLEMIKVGVLIFVISIIMLTTCRMVFQLFVRFRPEKPQMH</sequence>
<protein>
    <submittedName>
        <fullName evidence="2">Uncharacterized protein</fullName>
    </submittedName>
</protein>
<keyword evidence="1" id="KW-0472">Membrane</keyword>
<dbReference type="Proteomes" id="UP000198287">
    <property type="component" value="Unassembled WGS sequence"/>
</dbReference>
<dbReference type="EMBL" id="LNIX01000003">
    <property type="protein sequence ID" value="OXA58159.1"/>
    <property type="molecule type" value="Genomic_DNA"/>
</dbReference>
<evidence type="ECO:0000313" key="3">
    <source>
        <dbReference type="Proteomes" id="UP000198287"/>
    </source>
</evidence>
<organism evidence="2 3">
    <name type="scientific">Folsomia candida</name>
    <name type="common">Springtail</name>
    <dbReference type="NCBI Taxonomy" id="158441"/>
    <lineage>
        <taxon>Eukaryota</taxon>
        <taxon>Metazoa</taxon>
        <taxon>Ecdysozoa</taxon>
        <taxon>Arthropoda</taxon>
        <taxon>Hexapoda</taxon>
        <taxon>Collembola</taxon>
        <taxon>Entomobryomorpha</taxon>
        <taxon>Isotomoidea</taxon>
        <taxon>Isotomidae</taxon>
        <taxon>Proisotominae</taxon>
        <taxon>Folsomia</taxon>
    </lineage>
</organism>
<keyword evidence="3" id="KW-1185">Reference proteome</keyword>
<dbReference type="AlphaFoldDB" id="A0A226EL23"/>
<keyword evidence="1" id="KW-1133">Transmembrane helix</keyword>